<evidence type="ECO:0000256" key="2">
    <source>
        <dbReference type="ARBA" id="ARBA00034247"/>
    </source>
</evidence>
<organism evidence="5 6">
    <name type="scientific">Giesbergeria sinuosa</name>
    <dbReference type="NCBI Taxonomy" id="80883"/>
    <lineage>
        <taxon>Bacteria</taxon>
        <taxon>Pseudomonadati</taxon>
        <taxon>Pseudomonadota</taxon>
        <taxon>Betaproteobacteria</taxon>
        <taxon>Burkholderiales</taxon>
        <taxon>Comamonadaceae</taxon>
        <taxon>Giesbergeria</taxon>
    </lineage>
</organism>
<keyword evidence="5" id="KW-0808">Transferase</keyword>
<feature type="transmembrane region" description="Helical" evidence="3">
    <location>
        <begin position="35"/>
        <end position="53"/>
    </location>
</feature>
<dbReference type="GO" id="GO:0052621">
    <property type="term" value="F:diguanylate cyclase activity"/>
    <property type="evidence" value="ECO:0007669"/>
    <property type="project" value="UniProtKB-EC"/>
</dbReference>
<dbReference type="PROSITE" id="PS50887">
    <property type="entry name" value="GGDEF"/>
    <property type="match status" value="1"/>
</dbReference>
<comment type="caution">
    <text evidence="5">The sequence shown here is derived from an EMBL/GenBank/DDBJ whole genome shotgun (WGS) entry which is preliminary data.</text>
</comment>
<keyword evidence="6" id="KW-1185">Reference proteome</keyword>
<keyword evidence="3" id="KW-1133">Transmembrane helix</keyword>
<evidence type="ECO:0000259" key="4">
    <source>
        <dbReference type="PROSITE" id="PS50887"/>
    </source>
</evidence>
<dbReference type="NCBIfam" id="TIGR00254">
    <property type="entry name" value="GGDEF"/>
    <property type="match status" value="1"/>
</dbReference>
<dbReference type="Gene3D" id="3.30.70.270">
    <property type="match status" value="1"/>
</dbReference>
<keyword evidence="5" id="KW-0548">Nucleotidyltransferase</keyword>
<dbReference type="SUPFAM" id="SSF55073">
    <property type="entry name" value="Nucleotide cyclase"/>
    <property type="match status" value="1"/>
</dbReference>
<feature type="domain" description="GGDEF" evidence="4">
    <location>
        <begin position="496"/>
        <end position="627"/>
    </location>
</feature>
<sequence>MTNTPDASPSPSSSGTLRNNLIAFFLAHRNHSRRSIAWIISCLIWGSIALLSFQTWSDYRAQEQNAYKHLSDTSRQIERGIVDLFATNRSISNAIHEAVRRNQHSRSSCPLVCQDELKSIRRLYNELTPGIELLLLDVTGKAVAETDPDLVNRLVGLPEIIDQFKARGGIQADVRFARTLSHAPAFMISRAIRSPAGDLQAIAILLEPLSVLDAVFDVPLLGEGRNVTLLDAKNTLLVRKPTPLTVNIGQQLEPMDYSHAGPGAGSFWIRSPIDRVQRLTIKRSLPYALTSGELILLVGLSPADYLGGWVFSTIVNGGLILLLITAWLWGLNTMRTAIEIQERLEINAHVTRKVLMELPIPIVIVNRNTHVIVRSNTAMIECFGALAGEEQPLDRLFKDIDIFEDWSRAATPITLVELMTRAGKIHAEVHCTNVAELDAYAEPCLLLVIVDVSDRVEREHHLKTEAFTDPLTGLANRRKFSLESKNLIAEAHHQGHDFSIISIDLDHFKHVNDEYGHDVGDQVLIATAKTIQLMSRDQDIPARMGGEEFSVLLPQSGLEEARMLAERIRHTMATTPIPLANGKILHVTASLGIATWQEGEQDIQNALKRADEALYRAKECGRNRVMD</sequence>
<feature type="transmembrane region" description="Helical" evidence="3">
    <location>
        <begin position="309"/>
        <end position="331"/>
    </location>
</feature>
<dbReference type="EMBL" id="JBHSHJ010000009">
    <property type="protein sequence ID" value="MFC4789638.1"/>
    <property type="molecule type" value="Genomic_DNA"/>
</dbReference>
<evidence type="ECO:0000313" key="5">
    <source>
        <dbReference type="EMBL" id="MFC4789638.1"/>
    </source>
</evidence>
<dbReference type="InterPro" id="IPR000160">
    <property type="entry name" value="GGDEF_dom"/>
</dbReference>
<dbReference type="EC" id="2.7.7.65" evidence="1"/>
<dbReference type="Pfam" id="PF00990">
    <property type="entry name" value="GGDEF"/>
    <property type="match status" value="1"/>
</dbReference>
<evidence type="ECO:0000313" key="6">
    <source>
        <dbReference type="Proteomes" id="UP001596001"/>
    </source>
</evidence>
<dbReference type="InterPro" id="IPR050469">
    <property type="entry name" value="Diguanylate_Cyclase"/>
</dbReference>
<protein>
    <recommendedName>
        <fullName evidence="1">diguanylate cyclase</fullName>
        <ecNumber evidence="1">2.7.7.65</ecNumber>
    </recommendedName>
</protein>
<dbReference type="CDD" id="cd01949">
    <property type="entry name" value="GGDEF"/>
    <property type="match status" value="1"/>
</dbReference>
<comment type="catalytic activity">
    <reaction evidence="2">
        <text>2 GTP = 3',3'-c-di-GMP + 2 diphosphate</text>
        <dbReference type="Rhea" id="RHEA:24898"/>
        <dbReference type="ChEBI" id="CHEBI:33019"/>
        <dbReference type="ChEBI" id="CHEBI:37565"/>
        <dbReference type="ChEBI" id="CHEBI:58805"/>
        <dbReference type="EC" id="2.7.7.65"/>
    </reaction>
</comment>
<dbReference type="Gene3D" id="3.30.450.20">
    <property type="entry name" value="PAS domain"/>
    <property type="match status" value="2"/>
</dbReference>
<accession>A0ABV9QF99</accession>
<dbReference type="PANTHER" id="PTHR45138">
    <property type="entry name" value="REGULATORY COMPONENTS OF SENSORY TRANSDUCTION SYSTEM"/>
    <property type="match status" value="1"/>
</dbReference>
<evidence type="ECO:0000256" key="3">
    <source>
        <dbReference type="SAM" id="Phobius"/>
    </source>
</evidence>
<dbReference type="InterPro" id="IPR043128">
    <property type="entry name" value="Rev_trsase/Diguanyl_cyclase"/>
</dbReference>
<reference evidence="6" key="1">
    <citation type="journal article" date="2019" name="Int. J. Syst. Evol. Microbiol.">
        <title>The Global Catalogue of Microorganisms (GCM) 10K type strain sequencing project: providing services to taxonomists for standard genome sequencing and annotation.</title>
        <authorList>
            <consortium name="The Broad Institute Genomics Platform"/>
            <consortium name="The Broad Institute Genome Sequencing Center for Infectious Disease"/>
            <person name="Wu L."/>
            <person name="Ma J."/>
        </authorList>
    </citation>
    <scope>NUCLEOTIDE SEQUENCE [LARGE SCALE GENOMIC DNA]</scope>
    <source>
        <strain evidence="6">CCUG 49452</strain>
    </source>
</reference>
<dbReference type="CDD" id="cd12915">
    <property type="entry name" value="PDC2_DGC_like"/>
    <property type="match status" value="1"/>
</dbReference>
<dbReference type="Proteomes" id="UP001596001">
    <property type="component" value="Unassembled WGS sequence"/>
</dbReference>
<dbReference type="InterPro" id="IPR029787">
    <property type="entry name" value="Nucleotide_cyclase"/>
</dbReference>
<proteinExistence type="predicted"/>
<name>A0ABV9QF99_9BURK</name>
<gene>
    <name evidence="5" type="ORF">ACFO6X_11670</name>
</gene>
<evidence type="ECO:0000256" key="1">
    <source>
        <dbReference type="ARBA" id="ARBA00012528"/>
    </source>
</evidence>
<keyword evidence="3" id="KW-0812">Transmembrane</keyword>
<keyword evidence="3" id="KW-0472">Membrane</keyword>
<dbReference type="RefSeq" id="WP_382433209.1">
    <property type="nucleotide sequence ID" value="NZ_JBHSHJ010000009.1"/>
</dbReference>
<dbReference type="SMART" id="SM00267">
    <property type="entry name" value="GGDEF"/>
    <property type="match status" value="1"/>
</dbReference>
<dbReference type="PANTHER" id="PTHR45138:SF9">
    <property type="entry name" value="DIGUANYLATE CYCLASE DGCM-RELATED"/>
    <property type="match status" value="1"/>
</dbReference>